<feature type="compositionally biased region" description="Basic and acidic residues" evidence="1">
    <location>
        <begin position="711"/>
        <end position="762"/>
    </location>
</feature>
<feature type="region of interest" description="Disordered" evidence="1">
    <location>
        <begin position="584"/>
        <end position="848"/>
    </location>
</feature>
<protein>
    <recommendedName>
        <fullName evidence="2">DUF4780 domain-containing protein</fullName>
    </recommendedName>
</protein>
<feature type="compositionally biased region" description="Polar residues" evidence="1">
    <location>
        <begin position="471"/>
        <end position="482"/>
    </location>
</feature>
<feature type="compositionally biased region" description="Basic residues" evidence="1">
    <location>
        <begin position="796"/>
        <end position="806"/>
    </location>
</feature>
<feature type="compositionally biased region" description="Polar residues" evidence="1">
    <location>
        <begin position="91"/>
        <end position="113"/>
    </location>
</feature>
<feature type="compositionally biased region" description="Polar residues" evidence="1">
    <location>
        <begin position="807"/>
        <end position="825"/>
    </location>
</feature>
<accession>A0A8D9EEP2</accession>
<feature type="compositionally biased region" description="Basic residues" evidence="1">
    <location>
        <begin position="320"/>
        <end position="329"/>
    </location>
</feature>
<reference evidence="3" key="1">
    <citation type="submission" date="2021-05" db="EMBL/GenBank/DDBJ databases">
        <authorList>
            <person name="Alioto T."/>
            <person name="Alioto T."/>
            <person name="Gomez Garrido J."/>
        </authorList>
    </citation>
    <scope>NUCLEOTIDE SEQUENCE</scope>
</reference>
<feature type="region of interest" description="Disordered" evidence="1">
    <location>
        <begin position="219"/>
        <end position="243"/>
    </location>
</feature>
<feature type="compositionally biased region" description="Polar residues" evidence="1">
    <location>
        <begin position="777"/>
        <end position="791"/>
    </location>
</feature>
<feature type="compositionally biased region" description="Polar residues" evidence="1">
    <location>
        <begin position="57"/>
        <end position="71"/>
    </location>
</feature>
<evidence type="ECO:0000259" key="2">
    <source>
        <dbReference type="Pfam" id="PF16012"/>
    </source>
</evidence>
<feature type="compositionally biased region" description="Low complexity" evidence="1">
    <location>
        <begin position="829"/>
        <end position="840"/>
    </location>
</feature>
<dbReference type="EMBL" id="HBUF01528365">
    <property type="protein sequence ID" value="CAG6750941.1"/>
    <property type="molecule type" value="Transcribed_RNA"/>
</dbReference>
<proteinExistence type="predicted"/>
<feature type="compositionally biased region" description="Basic and acidic residues" evidence="1">
    <location>
        <begin position="303"/>
        <end position="316"/>
    </location>
</feature>
<feature type="region of interest" description="Disordered" evidence="1">
    <location>
        <begin position="531"/>
        <end position="561"/>
    </location>
</feature>
<feature type="region of interest" description="Disordered" evidence="1">
    <location>
        <begin position="26"/>
        <end position="125"/>
    </location>
</feature>
<feature type="compositionally biased region" description="Polar residues" evidence="1">
    <location>
        <begin position="335"/>
        <end position="344"/>
    </location>
</feature>
<feature type="compositionally biased region" description="Basic and acidic residues" evidence="1">
    <location>
        <begin position="632"/>
        <end position="704"/>
    </location>
</feature>
<feature type="compositionally biased region" description="Basic and acidic residues" evidence="1">
    <location>
        <begin position="534"/>
        <end position="561"/>
    </location>
</feature>
<dbReference type="AlphaFoldDB" id="A0A8D9EEP2"/>
<feature type="compositionally biased region" description="Low complexity" evidence="1">
    <location>
        <begin position="28"/>
        <end position="40"/>
    </location>
</feature>
<dbReference type="InterPro" id="IPR031961">
    <property type="entry name" value="DUF4780"/>
</dbReference>
<feature type="compositionally biased region" description="Basic residues" evidence="1">
    <location>
        <begin position="290"/>
        <end position="302"/>
    </location>
</feature>
<name>A0A8D9EEP2_9HEMI</name>
<feature type="region of interest" description="Disordered" evidence="1">
    <location>
        <begin position="269"/>
        <end position="347"/>
    </location>
</feature>
<feature type="domain" description="DUF4780" evidence="2">
    <location>
        <begin position="869"/>
        <end position="1045"/>
    </location>
</feature>
<sequence>MAKEVPVNLICNLNALFLSNNDVPVEESSTSLTSTTTTSTNPGDTRTVILSTDHRLSSNSKIKTMSSNVSKDTSEHTDISSPNMTKVVEQEISNVNSESNQNELNPKTPANQENPDREPSMVPDKPAVNSLVVQDKSEIKPPVVHEKSAVNPVVQEKPAVKPPFVQDKLAVKPPMVLEKPAVNPSVDEPDVKPLLVLINNIDEIDVKPFIVQDKPAVKPARDEEIPVRQAKNRKLSGAQRRKEQRIRIARKIEKEFQEQRVARMLEKELKEKKKDDSQNAPKTSQTLDRRPRKRPRKRRPNKNTRDPDYFPPEKKVSTKVQKRKPKKASRLAQRMSYNNESGSDLFQVRTDHNDPFGERMTHTTPYLEELFYEDPDIGNFASPCKNEFKSPYFGRSHTPTYEDMESHTSVNQDMSGYTTNYEYRTCSIKKSPSYYDPRSHTSSFQGQRSQSPPHQNRRGSTPTYDNRERLTSSTYDNTSHINLDQERTRGSSPQQIAIWDSTPPFQKIRKNPSLLQEIRNVPLFQETRNVPSSYREDGTRGIFPNERDRARDNNYPHEVDGIRDNSLYGRVGDSLPFEGERAGDYLPYEENRDRFDHETDRARDTVQYYKNEPNDSLSYDEDRFGDSYLNERNVHRDGARDNSCESGRDTDRYPYGRDTPRDNYLHEENRFLQREAIPRTRDRSHERDRTKDRYSHERQRDETSRNIYSRDTNRYDRNKTRDGCPPERERVKDRDSYGGNRSDRRRSDLNQDKTRRSSDQRNIRPGLKIPYGDRPSHSGSNENVTSHTTTFEPRKKPTRAQKRKMKNTQSFASSQPPLGNRSTITGIRGRSPSGIPSEGPPSKKLDTKTVKAPTEVNSLVAKAQSNVSNVVKMAVAPADYPKSILSKESADRLSLRLLNMFRQLADGSGPQFRSKKHQANSILVLHCENQLTATWLEESVQTIGKWDGVDLMVKPLKLLNEKLKPTKKVLTRFPPVLDHKEVADLLEMLQWQNSKLGLKFSDWRILETNRQPSARTVVFAMTEMDVEILRTQNFKLFCGLNQIRLSLLD</sequence>
<feature type="compositionally biased region" description="Polar residues" evidence="1">
    <location>
        <begin position="41"/>
        <end position="50"/>
    </location>
</feature>
<feature type="compositionally biased region" description="Basic and acidic residues" evidence="1">
    <location>
        <begin position="584"/>
        <end position="604"/>
    </location>
</feature>
<evidence type="ECO:0000313" key="3">
    <source>
        <dbReference type="EMBL" id="CAG6750941.1"/>
    </source>
</evidence>
<organism evidence="3">
    <name type="scientific">Cacopsylla melanoneura</name>
    <dbReference type="NCBI Taxonomy" id="428564"/>
    <lineage>
        <taxon>Eukaryota</taxon>
        <taxon>Metazoa</taxon>
        <taxon>Ecdysozoa</taxon>
        <taxon>Arthropoda</taxon>
        <taxon>Hexapoda</taxon>
        <taxon>Insecta</taxon>
        <taxon>Pterygota</taxon>
        <taxon>Neoptera</taxon>
        <taxon>Paraneoptera</taxon>
        <taxon>Hemiptera</taxon>
        <taxon>Sternorrhyncha</taxon>
        <taxon>Psylloidea</taxon>
        <taxon>Psyllidae</taxon>
        <taxon>Psyllinae</taxon>
        <taxon>Cacopsylla</taxon>
    </lineage>
</organism>
<dbReference type="Pfam" id="PF16012">
    <property type="entry name" value="DUF4780"/>
    <property type="match status" value="1"/>
</dbReference>
<feature type="compositionally biased region" description="Polar residues" evidence="1">
    <location>
        <begin position="440"/>
        <end position="464"/>
    </location>
</feature>
<evidence type="ECO:0000256" key="1">
    <source>
        <dbReference type="SAM" id="MobiDB-lite"/>
    </source>
</evidence>
<feature type="region of interest" description="Disordered" evidence="1">
    <location>
        <begin position="432"/>
        <end position="497"/>
    </location>
</feature>